<name>A0A7T7CFD1_9BACI</name>
<protein>
    <submittedName>
        <fullName evidence="2">Uncharacterized protein</fullName>
    </submittedName>
</protein>
<dbReference type="KEGG" id="scib:HUG20_09090"/>
<evidence type="ECO:0000313" key="3">
    <source>
        <dbReference type="Proteomes" id="UP000595349"/>
    </source>
</evidence>
<organism evidence="2 3">
    <name type="scientific">Salicibibacter cibi</name>
    <dbReference type="NCBI Taxonomy" id="2743001"/>
    <lineage>
        <taxon>Bacteria</taxon>
        <taxon>Bacillati</taxon>
        <taxon>Bacillota</taxon>
        <taxon>Bacilli</taxon>
        <taxon>Bacillales</taxon>
        <taxon>Bacillaceae</taxon>
        <taxon>Salicibibacter</taxon>
    </lineage>
</organism>
<keyword evidence="1" id="KW-0472">Membrane</keyword>
<feature type="transmembrane region" description="Helical" evidence="1">
    <location>
        <begin position="6"/>
        <end position="28"/>
    </location>
</feature>
<evidence type="ECO:0000256" key="1">
    <source>
        <dbReference type="SAM" id="Phobius"/>
    </source>
</evidence>
<sequence length="267" mass="31211">MEIFGEFIPLHIFLMLCAIYLIGFIWGWRGPRLYRRDRFFSMKGAEFHEDSMEDVNAGRLFDEGLPLTNDGSIRGDLKDSARREVHYHYSPPGTNSGASWSYYIADHVLNSRKMIDYAKMAKLLGVLSLDLSPGWRMWPLRLLSHFVFFLFYFFAVGFMPVVVVMEYIGDQSYDPNPPWELLALGGYMIFVYMISRWVLETIQYTVQIRRSKKIVMELNLFKHDATSDVINKYLHRQCGFYMASYAVLIVIIYLLLGIVEPPYGIDW</sequence>
<proteinExistence type="predicted"/>
<dbReference type="EMBL" id="CP054706">
    <property type="protein sequence ID" value="QQK80027.1"/>
    <property type="molecule type" value="Genomic_DNA"/>
</dbReference>
<gene>
    <name evidence="2" type="ORF">HUG20_09090</name>
</gene>
<dbReference type="AlphaFoldDB" id="A0A7T7CFD1"/>
<dbReference type="Proteomes" id="UP000595349">
    <property type="component" value="Chromosome"/>
</dbReference>
<keyword evidence="3" id="KW-1185">Reference proteome</keyword>
<feature type="transmembrane region" description="Helical" evidence="1">
    <location>
        <begin position="240"/>
        <end position="259"/>
    </location>
</feature>
<keyword evidence="1" id="KW-0812">Transmembrane</keyword>
<feature type="transmembrane region" description="Helical" evidence="1">
    <location>
        <begin position="146"/>
        <end position="169"/>
    </location>
</feature>
<dbReference type="RefSeq" id="WP_200090201.1">
    <property type="nucleotide sequence ID" value="NZ_CP054706.1"/>
</dbReference>
<keyword evidence="1" id="KW-1133">Transmembrane helix</keyword>
<accession>A0A7T7CFD1</accession>
<reference evidence="2 3" key="1">
    <citation type="submission" date="2020-06" db="EMBL/GenBank/DDBJ databases">
        <title>Genomic analysis of Salicibibacter sp. NKC21-4.</title>
        <authorList>
            <person name="Oh Y.J."/>
        </authorList>
    </citation>
    <scope>NUCLEOTIDE SEQUENCE [LARGE SCALE GENOMIC DNA]</scope>
    <source>
        <strain evidence="2 3">NKC21-4</strain>
    </source>
</reference>
<feature type="transmembrane region" description="Helical" evidence="1">
    <location>
        <begin position="181"/>
        <end position="199"/>
    </location>
</feature>
<evidence type="ECO:0000313" key="2">
    <source>
        <dbReference type="EMBL" id="QQK80027.1"/>
    </source>
</evidence>